<reference evidence="1" key="1">
    <citation type="submission" date="2021-06" db="EMBL/GenBank/DDBJ databases">
        <authorList>
            <person name="Kallberg Y."/>
            <person name="Tangrot J."/>
            <person name="Rosling A."/>
        </authorList>
    </citation>
    <scope>NUCLEOTIDE SEQUENCE</scope>
    <source>
        <strain evidence="1">MA461A</strain>
    </source>
</reference>
<feature type="non-terminal residue" evidence="1">
    <location>
        <position position="1"/>
    </location>
</feature>
<keyword evidence="2" id="KW-1185">Reference proteome</keyword>
<name>A0ACA9SMF9_9GLOM</name>
<gene>
    <name evidence="1" type="ORF">RPERSI_LOCUS31627</name>
</gene>
<feature type="non-terminal residue" evidence="1">
    <location>
        <position position="131"/>
    </location>
</feature>
<dbReference type="EMBL" id="CAJVQC010128208">
    <property type="protein sequence ID" value="CAG8840900.1"/>
    <property type="molecule type" value="Genomic_DNA"/>
</dbReference>
<accession>A0ACA9SMF9</accession>
<sequence>KCEISSTNDKNNNDQATLSTLISSSPENKRVRIKASDEQSWFQHNKINMQQLYEINMQNIQNATSCMTISSPHAKQSHASSSSNIIFASNANALRVRNTSQYASNSMCVHHSTFVPVWYVSSKVLLVDDDL</sequence>
<proteinExistence type="predicted"/>
<comment type="caution">
    <text evidence="1">The sequence shown here is derived from an EMBL/GenBank/DDBJ whole genome shotgun (WGS) entry which is preliminary data.</text>
</comment>
<evidence type="ECO:0000313" key="2">
    <source>
        <dbReference type="Proteomes" id="UP000789920"/>
    </source>
</evidence>
<evidence type="ECO:0000313" key="1">
    <source>
        <dbReference type="EMBL" id="CAG8840900.1"/>
    </source>
</evidence>
<dbReference type="Proteomes" id="UP000789920">
    <property type="component" value="Unassembled WGS sequence"/>
</dbReference>
<organism evidence="1 2">
    <name type="scientific">Racocetra persica</name>
    <dbReference type="NCBI Taxonomy" id="160502"/>
    <lineage>
        <taxon>Eukaryota</taxon>
        <taxon>Fungi</taxon>
        <taxon>Fungi incertae sedis</taxon>
        <taxon>Mucoromycota</taxon>
        <taxon>Glomeromycotina</taxon>
        <taxon>Glomeromycetes</taxon>
        <taxon>Diversisporales</taxon>
        <taxon>Gigasporaceae</taxon>
        <taxon>Racocetra</taxon>
    </lineage>
</organism>
<protein>
    <submittedName>
        <fullName evidence="1">10852_t:CDS:1</fullName>
    </submittedName>
</protein>